<sequence length="323" mass="36569">MLIWIIDEEWTNYDLEKEYLPKAFENVEIRISNYDYEKDLEEFGSKVDAILAQVYADIPRKTIEKLDNCKVISTYGGGYDRIDLEACKEKGIRVTNIQGYCAEDLADYTLAAIYYYNKRIQFYSDTCLENVKNGKWGSLVIEEPRHRISKENLVIVGFGAIGKAIANKVKPVGINVYAIDDFLSEAEIAKYGVKKVSWEEGFKIADYVSVNLKGIDANKDKITMNEFKMMKKTAHIINTSRGKIIKETDLIEAIKNKEIEGAILDVVANEPPNGNEKIFNQKGILVTPHISYISIESMKALKEFALGNLEAVLKGKTPRDPVI</sequence>
<evidence type="ECO:0000256" key="2">
    <source>
        <dbReference type="ARBA" id="ARBA00023002"/>
    </source>
</evidence>
<name>A0A1U7M0V0_9FIRM</name>
<dbReference type="SUPFAM" id="SSF52283">
    <property type="entry name" value="Formate/glycerate dehydrogenase catalytic domain-like"/>
    <property type="match status" value="1"/>
</dbReference>
<dbReference type="PANTHER" id="PTHR42789:SF1">
    <property type="entry name" value="D-ISOMER SPECIFIC 2-HYDROXYACID DEHYDROGENASE FAMILY PROTEIN (AFU_ORTHOLOGUE AFUA_6G10090)"/>
    <property type="match status" value="1"/>
</dbReference>
<evidence type="ECO:0000313" key="7">
    <source>
        <dbReference type="EMBL" id="OLR65295.1"/>
    </source>
</evidence>
<keyword evidence="8" id="KW-1185">Reference proteome</keyword>
<reference evidence="7 8" key="1">
    <citation type="journal article" date="2016" name="Appl. Environ. Microbiol.">
        <title>Function and Phylogeny of Bacterial Butyryl Coenzyme A:Acetate Transferases and Their Diversity in the Proximal Colon of Swine.</title>
        <authorList>
            <person name="Trachsel J."/>
            <person name="Bayles D.O."/>
            <person name="Looft T."/>
            <person name="Levine U.Y."/>
            <person name="Allen H.K."/>
        </authorList>
    </citation>
    <scope>NUCLEOTIDE SEQUENCE [LARGE SCALE GENOMIC DNA]</scope>
    <source>
        <strain evidence="7 8">35-6-1</strain>
    </source>
</reference>
<dbReference type="Gene3D" id="3.40.50.720">
    <property type="entry name" value="NAD(P)-binding Rossmann-like Domain"/>
    <property type="match status" value="2"/>
</dbReference>
<dbReference type="InterPro" id="IPR050857">
    <property type="entry name" value="D-2-hydroxyacid_DH"/>
</dbReference>
<dbReference type="PANTHER" id="PTHR42789">
    <property type="entry name" value="D-ISOMER SPECIFIC 2-HYDROXYACID DEHYDROGENASE FAMILY PROTEIN (AFU_ORTHOLOGUE AFUA_6G10090)"/>
    <property type="match status" value="1"/>
</dbReference>
<dbReference type="Proteomes" id="UP000187166">
    <property type="component" value="Unassembled WGS sequence"/>
</dbReference>
<accession>A0A1U7M0V0</accession>
<dbReference type="InterPro" id="IPR036291">
    <property type="entry name" value="NAD(P)-bd_dom_sf"/>
</dbReference>
<evidence type="ECO:0000256" key="4">
    <source>
        <dbReference type="RuleBase" id="RU003719"/>
    </source>
</evidence>
<dbReference type="AlphaFoldDB" id="A0A1U7M0V0"/>
<protein>
    <submittedName>
        <fullName evidence="7">Dehydrogenase</fullName>
    </submittedName>
</protein>
<proteinExistence type="inferred from homology"/>
<dbReference type="GO" id="GO:0016616">
    <property type="term" value="F:oxidoreductase activity, acting on the CH-OH group of donors, NAD or NADP as acceptor"/>
    <property type="evidence" value="ECO:0007669"/>
    <property type="project" value="InterPro"/>
</dbReference>
<dbReference type="Pfam" id="PF00389">
    <property type="entry name" value="2-Hacid_dh"/>
    <property type="match status" value="1"/>
</dbReference>
<dbReference type="SUPFAM" id="SSF51735">
    <property type="entry name" value="NAD(P)-binding Rossmann-fold domains"/>
    <property type="match status" value="1"/>
</dbReference>
<comment type="similarity">
    <text evidence="1 4">Belongs to the D-isomer specific 2-hydroxyacid dehydrogenase family.</text>
</comment>
<keyword evidence="3" id="KW-0520">NAD</keyword>
<dbReference type="GO" id="GO:0051287">
    <property type="term" value="F:NAD binding"/>
    <property type="evidence" value="ECO:0007669"/>
    <property type="project" value="InterPro"/>
</dbReference>
<comment type="caution">
    <text evidence="7">The sequence shown here is derived from an EMBL/GenBank/DDBJ whole genome shotgun (WGS) entry which is preliminary data.</text>
</comment>
<evidence type="ECO:0000313" key="8">
    <source>
        <dbReference type="Proteomes" id="UP000187166"/>
    </source>
</evidence>
<evidence type="ECO:0000256" key="1">
    <source>
        <dbReference type="ARBA" id="ARBA00005854"/>
    </source>
</evidence>
<gene>
    <name evidence="7" type="ORF">BIV18_07100</name>
</gene>
<evidence type="ECO:0000259" key="5">
    <source>
        <dbReference type="Pfam" id="PF00389"/>
    </source>
</evidence>
<dbReference type="STRING" id="1465756.BIV18_07100"/>
<evidence type="ECO:0000259" key="6">
    <source>
        <dbReference type="Pfam" id="PF02826"/>
    </source>
</evidence>
<dbReference type="InterPro" id="IPR006140">
    <property type="entry name" value="D-isomer_DH_NAD-bd"/>
</dbReference>
<dbReference type="Pfam" id="PF02826">
    <property type="entry name" value="2-Hacid_dh_C"/>
    <property type="match status" value="1"/>
</dbReference>
<dbReference type="InterPro" id="IPR006139">
    <property type="entry name" value="D-isomer_2_OHA_DH_cat_dom"/>
</dbReference>
<keyword evidence="2 4" id="KW-0560">Oxidoreductase</keyword>
<feature type="domain" description="D-isomer specific 2-hydroxyacid dehydrogenase catalytic" evidence="5">
    <location>
        <begin position="18"/>
        <end position="322"/>
    </location>
</feature>
<feature type="domain" description="D-isomer specific 2-hydroxyacid dehydrogenase NAD-binding" evidence="6">
    <location>
        <begin position="129"/>
        <end position="291"/>
    </location>
</feature>
<evidence type="ECO:0000256" key="3">
    <source>
        <dbReference type="ARBA" id="ARBA00023027"/>
    </source>
</evidence>
<organism evidence="7 8">
    <name type="scientific">Peptoniphilus porci</name>
    <dbReference type="NCBI Taxonomy" id="2652280"/>
    <lineage>
        <taxon>Bacteria</taxon>
        <taxon>Bacillati</taxon>
        <taxon>Bacillota</taxon>
        <taxon>Tissierellia</taxon>
        <taxon>Tissierellales</taxon>
        <taxon>Peptoniphilaceae</taxon>
        <taxon>Peptoniphilus</taxon>
    </lineage>
</organism>
<dbReference type="EMBL" id="MJIH01000001">
    <property type="protein sequence ID" value="OLR65295.1"/>
    <property type="molecule type" value="Genomic_DNA"/>
</dbReference>